<protein>
    <submittedName>
        <fullName evidence="2">Uncharacterized protein</fullName>
    </submittedName>
</protein>
<organism evidence="2 3">
    <name type="scientific">Portunus trituberculatus</name>
    <name type="common">Swimming crab</name>
    <name type="synonym">Neptunus trituberculatus</name>
    <dbReference type="NCBI Taxonomy" id="210409"/>
    <lineage>
        <taxon>Eukaryota</taxon>
        <taxon>Metazoa</taxon>
        <taxon>Ecdysozoa</taxon>
        <taxon>Arthropoda</taxon>
        <taxon>Crustacea</taxon>
        <taxon>Multicrustacea</taxon>
        <taxon>Malacostraca</taxon>
        <taxon>Eumalacostraca</taxon>
        <taxon>Eucarida</taxon>
        <taxon>Decapoda</taxon>
        <taxon>Pleocyemata</taxon>
        <taxon>Brachyura</taxon>
        <taxon>Eubrachyura</taxon>
        <taxon>Portunoidea</taxon>
        <taxon>Portunidae</taxon>
        <taxon>Portuninae</taxon>
        <taxon>Portunus</taxon>
    </lineage>
</organism>
<feature type="region of interest" description="Disordered" evidence="1">
    <location>
        <begin position="1"/>
        <end position="23"/>
    </location>
</feature>
<proteinExistence type="predicted"/>
<reference evidence="2 3" key="1">
    <citation type="submission" date="2019-05" db="EMBL/GenBank/DDBJ databases">
        <title>Another draft genome of Portunus trituberculatus and its Hox gene families provides insights of decapod evolution.</title>
        <authorList>
            <person name="Jeong J.-H."/>
            <person name="Song I."/>
            <person name="Kim S."/>
            <person name="Choi T."/>
            <person name="Kim D."/>
            <person name="Ryu S."/>
            <person name="Kim W."/>
        </authorList>
    </citation>
    <scope>NUCLEOTIDE SEQUENCE [LARGE SCALE GENOMIC DNA]</scope>
    <source>
        <tissue evidence="2">Muscle</tissue>
    </source>
</reference>
<name>A0A5B7J2V9_PORTR</name>
<keyword evidence="3" id="KW-1185">Reference proteome</keyword>
<dbReference type="AlphaFoldDB" id="A0A5B7J2V9"/>
<accession>A0A5B7J2V9</accession>
<dbReference type="EMBL" id="VSRR010079606">
    <property type="protein sequence ID" value="MPC88999.1"/>
    <property type="molecule type" value="Genomic_DNA"/>
</dbReference>
<evidence type="ECO:0000313" key="3">
    <source>
        <dbReference type="Proteomes" id="UP000324222"/>
    </source>
</evidence>
<evidence type="ECO:0000256" key="1">
    <source>
        <dbReference type="SAM" id="MobiDB-lite"/>
    </source>
</evidence>
<gene>
    <name evidence="2" type="ORF">E2C01_083927</name>
</gene>
<sequence length="75" mass="8659">MKSRERKGTSLHTTTARQGESEWREAACYRQPRGESNTLGRVVACIHQDQQEIQMETKSCNRVSKSCSAKYDIFY</sequence>
<dbReference type="Proteomes" id="UP000324222">
    <property type="component" value="Unassembled WGS sequence"/>
</dbReference>
<comment type="caution">
    <text evidence="2">The sequence shown here is derived from an EMBL/GenBank/DDBJ whole genome shotgun (WGS) entry which is preliminary data.</text>
</comment>
<evidence type="ECO:0000313" key="2">
    <source>
        <dbReference type="EMBL" id="MPC88999.1"/>
    </source>
</evidence>